<dbReference type="EMBL" id="RFFI01000042">
    <property type="protein sequence ID" value="RMI09705.1"/>
    <property type="molecule type" value="Genomic_DNA"/>
</dbReference>
<protein>
    <submittedName>
        <fullName evidence="1">Uncharacterized protein</fullName>
    </submittedName>
</protein>
<reference evidence="1 2" key="1">
    <citation type="submission" date="2018-10" db="EMBL/GenBank/DDBJ databases">
        <title>Isolation, diversity and antifungal activity of actinobacteria from wheat.</title>
        <authorList>
            <person name="Han C."/>
        </authorList>
    </citation>
    <scope>NUCLEOTIDE SEQUENCE [LARGE SCALE GENOMIC DNA]</scope>
    <source>
        <strain evidence="1 2">NEAU-YY56</strain>
    </source>
</reference>
<dbReference type="RefSeq" id="WP_122149161.1">
    <property type="nucleotide sequence ID" value="NZ_RFFI01000042.1"/>
</dbReference>
<name>A0A3M2JFE6_9CELL</name>
<dbReference type="AlphaFoldDB" id="A0A3M2JFE6"/>
<keyword evidence="2" id="KW-1185">Reference proteome</keyword>
<dbReference type="Proteomes" id="UP000269289">
    <property type="component" value="Unassembled WGS sequence"/>
</dbReference>
<evidence type="ECO:0000313" key="1">
    <source>
        <dbReference type="EMBL" id="RMI09705.1"/>
    </source>
</evidence>
<gene>
    <name evidence="1" type="ORF">EBM89_09310</name>
</gene>
<comment type="caution">
    <text evidence="1">The sequence shown here is derived from an EMBL/GenBank/DDBJ whole genome shotgun (WGS) entry which is preliminary data.</text>
</comment>
<organism evidence="1 2">
    <name type="scientific">Cellulomonas triticagri</name>
    <dbReference type="NCBI Taxonomy" id="2483352"/>
    <lineage>
        <taxon>Bacteria</taxon>
        <taxon>Bacillati</taxon>
        <taxon>Actinomycetota</taxon>
        <taxon>Actinomycetes</taxon>
        <taxon>Micrococcales</taxon>
        <taxon>Cellulomonadaceae</taxon>
        <taxon>Cellulomonas</taxon>
    </lineage>
</organism>
<proteinExistence type="predicted"/>
<evidence type="ECO:0000313" key="2">
    <source>
        <dbReference type="Proteomes" id="UP000269289"/>
    </source>
</evidence>
<sequence length="136" mass="14098">MLSKAGVRAAAVAGHVQMLREQIVDADEWTSDSLFAADVDTAVGDELAKVAGELGYVLGHLDRDAARVPVPGDAHVHVRRAYRVREIAALLAAGASPAQVAADLGIKAGAVLHVLGELDALPADRRPEVGAPDPAR</sequence>
<accession>A0A3M2JFE6</accession>